<dbReference type="SUPFAM" id="SSF56112">
    <property type="entry name" value="Protein kinase-like (PK-like)"/>
    <property type="match status" value="1"/>
</dbReference>
<keyword evidence="4" id="KW-0808">Transferase</keyword>
<sequence length="807" mass="90324">MTTIVQRHSDTLSLSTSPSIEKGRPSHLYFSSNELDFVAYDANEEPVVNENSPGVPEMDTELTHRFLSPRLSTSPSRSARISAESTPNGLQGTEVSLRYAPGPTSCVYLIRALKKLYSKDDFDIMESLGEGFFGDVFKVKHKGSGEVMVLKIGKEHGKQSRPSVKTSVMKEVKLLNQLASHPNILGFRGVCVDVTPAEGLWNLHILVDYCDCGSLSRLICNNQLAFPWRLRYSLARDIACAMLHVHLNNVMHRDLTSMNVLLQSASCGELKAVVADFGLSCRIPSKNEKLAQVGTPYWMAPECLKEEYYDEKADIFSFGIILCQMIARIDADPEAGLYRTNSFGLDYIRFAAHCPSDTSLGLLKLAFQCCLMNPAKRPPFVNIYDRLNDFFVMKWRHSDSGEHCMDERLNDSRLNRSLSDAAVGASPSYYPELMDTTEAKTYSTPRKLNINSRSSLMVSDVPCIFIDESCYEKSIKINRMEELARSVAVEDPRYKEPSKVENPFLIHEVYSTVRKLPLPEFVSIRKGDCNGQRIAKNRRPLNEVNGDNSYSNENIQWSEHLKRIGTELANEFTLKSDYKQVDVQQGVKLKHEKEDSRRSSSVPCFSISHPKSCVHVEDFVDPSVPSSSTIHERSLRPVFECSECGKKMNQKRDVRKIRQKDKRRNSSSVVGLPVQLTEGISSGDFVRSVSIDDSVFLHATLPVSKSAGQVGQTLDVKGSNVVRKVRPDGASWKTSQTGPPSVMFDTTVKSPSQTDSRFVQRISSAHLVCSASRSVICGDNIDFRKSLPRTSESNRGSQRSQDKCVLL</sequence>
<comment type="caution">
    <text evidence="11">The sequence shown here is derived from an EMBL/GenBank/DDBJ whole genome shotgun (WGS) entry which is preliminary data.</text>
</comment>
<evidence type="ECO:0000259" key="10">
    <source>
        <dbReference type="PROSITE" id="PS50011"/>
    </source>
</evidence>
<feature type="domain" description="Protein kinase" evidence="10">
    <location>
        <begin position="122"/>
        <end position="391"/>
    </location>
</feature>
<evidence type="ECO:0000256" key="7">
    <source>
        <dbReference type="ARBA" id="ARBA00022840"/>
    </source>
</evidence>
<evidence type="ECO:0000256" key="9">
    <source>
        <dbReference type="PROSITE-ProRule" id="PRU10141"/>
    </source>
</evidence>
<dbReference type="PROSITE" id="PS00107">
    <property type="entry name" value="PROTEIN_KINASE_ATP"/>
    <property type="match status" value="1"/>
</dbReference>
<comment type="cofactor">
    <cofactor evidence="1">
        <name>Mn(2+)</name>
        <dbReference type="ChEBI" id="CHEBI:29035"/>
    </cofactor>
</comment>
<gene>
    <name evidence="11" type="ORF">AB6A40_004733</name>
</gene>
<dbReference type="Pfam" id="PF00069">
    <property type="entry name" value="Pkinase"/>
    <property type="match status" value="1"/>
</dbReference>
<dbReference type="InterPro" id="IPR011009">
    <property type="entry name" value="Kinase-like_dom_sf"/>
</dbReference>
<dbReference type="GO" id="GO:0046872">
    <property type="term" value="F:metal ion binding"/>
    <property type="evidence" value="ECO:0007669"/>
    <property type="project" value="UniProtKB-KW"/>
</dbReference>
<name>A0ABD6EIP1_9BILA</name>
<comment type="cofactor">
    <cofactor evidence="2">
        <name>Mg(2+)</name>
        <dbReference type="ChEBI" id="CHEBI:18420"/>
    </cofactor>
</comment>
<dbReference type="GO" id="GO:0004674">
    <property type="term" value="F:protein serine/threonine kinase activity"/>
    <property type="evidence" value="ECO:0007669"/>
    <property type="project" value="UniProtKB-KW"/>
</dbReference>
<feature type="binding site" evidence="9">
    <location>
        <position position="151"/>
    </location>
    <ligand>
        <name>ATP</name>
        <dbReference type="ChEBI" id="CHEBI:30616"/>
    </ligand>
</feature>
<dbReference type="PROSITE" id="PS00109">
    <property type="entry name" value="PROTEIN_KINASE_TYR"/>
    <property type="match status" value="1"/>
</dbReference>
<keyword evidence="6" id="KW-0418">Kinase</keyword>
<keyword evidence="12" id="KW-1185">Reference proteome</keyword>
<dbReference type="SMART" id="SM00220">
    <property type="entry name" value="S_TKc"/>
    <property type="match status" value="1"/>
</dbReference>
<keyword evidence="8" id="KW-0464">Manganese</keyword>
<dbReference type="InterPro" id="IPR050940">
    <property type="entry name" value="Actin_reg-Ser/Thr_kinase"/>
</dbReference>
<evidence type="ECO:0000256" key="4">
    <source>
        <dbReference type="ARBA" id="ARBA00022679"/>
    </source>
</evidence>
<evidence type="ECO:0000256" key="1">
    <source>
        <dbReference type="ARBA" id="ARBA00001936"/>
    </source>
</evidence>
<evidence type="ECO:0000256" key="5">
    <source>
        <dbReference type="ARBA" id="ARBA00022741"/>
    </source>
</evidence>
<reference evidence="11 12" key="1">
    <citation type="submission" date="2024-08" db="EMBL/GenBank/DDBJ databases">
        <title>Gnathostoma spinigerum genome.</title>
        <authorList>
            <person name="Gonzalez-Bertolin B."/>
            <person name="Monzon S."/>
            <person name="Zaballos A."/>
            <person name="Jimenez P."/>
            <person name="Dekumyoy P."/>
            <person name="Varona S."/>
            <person name="Cuesta I."/>
            <person name="Sumanam S."/>
            <person name="Adisakwattana P."/>
            <person name="Gasser R.B."/>
            <person name="Hernandez-Gonzalez A."/>
            <person name="Young N.D."/>
            <person name="Perteguer M.J."/>
        </authorList>
    </citation>
    <scope>NUCLEOTIDE SEQUENCE [LARGE SCALE GENOMIC DNA]</scope>
    <source>
        <strain evidence="11">AL3</strain>
        <tissue evidence="11">Liver</tissue>
    </source>
</reference>
<evidence type="ECO:0000313" key="12">
    <source>
        <dbReference type="Proteomes" id="UP001608902"/>
    </source>
</evidence>
<keyword evidence="5 9" id="KW-0547">Nucleotide-binding</keyword>
<dbReference type="EMBL" id="JBGFUD010002799">
    <property type="protein sequence ID" value="MFH4978024.1"/>
    <property type="molecule type" value="Genomic_DNA"/>
</dbReference>
<dbReference type="Proteomes" id="UP001608902">
    <property type="component" value="Unassembled WGS sequence"/>
</dbReference>
<dbReference type="GO" id="GO:0005524">
    <property type="term" value="F:ATP binding"/>
    <property type="evidence" value="ECO:0007669"/>
    <property type="project" value="UniProtKB-UniRule"/>
</dbReference>
<dbReference type="Gene3D" id="1.10.510.10">
    <property type="entry name" value="Transferase(Phosphotransferase) domain 1"/>
    <property type="match status" value="1"/>
</dbReference>
<dbReference type="InterPro" id="IPR000719">
    <property type="entry name" value="Prot_kinase_dom"/>
</dbReference>
<evidence type="ECO:0000256" key="2">
    <source>
        <dbReference type="ARBA" id="ARBA00001946"/>
    </source>
</evidence>
<dbReference type="PANTHER" id="PTHR46485:SF5">
    <property type="entry name" value="CENTER DIVIDER, ISOFORM A"/>
    <property type="match status" value="1"/>
</dbReference>
<proteinExistence type="predicted"/>
<evidence type="ECO:0000256" key="8">
    <source>
        <dbReference type="ARBA" id="ARBA00023211"/>
    </source>
</evidence>
<protein>
    <recommendedName>
        <fullName evidence="10">Protein kinase domain-containing protein</fullName>
    </recommendedName>
</protein>
<evidence type="ECO:0000313" key="11">
    <source>
        <dbReference type="EMBL" id="MFH4978024.1"/>
    </source>
</evidence>
<dbReference type="PROSITE" id="PS50011">
    <property type="entry name" value="PROTEIN_KINASE_DOM"/>
    <property type="match status" value="1"/>
</dbReference>
<dbReference type="InterPro" id="IPR017441">
    <property type="entry name" value="Protein_kinase_ATP_BS"/>
</dbReference>
<dbReference type="InterPro" id="IPR008266">
    <property type="entry name" value="Tyr_kinase_AS"/>
</dbReference>
<evidence type="ECO:0000256" key="3">
    <source>
        <dbReference type="ARBA" id="ARBA00022527"/>
    </source>
</evidence>
<accession>A0ABD6EIP1</accession>
<dbReference type="PANTHER" id="PTHR46485">
    <property type="entry name" value="LIM DOMAIN KINASE 1"/>
    <property type="match status" value="1"/>
</dbReference>
<keyword evidence="7 9" id="KW-0067">ATP-binding</keyword>
<organism evidence="11 12">
    <name type="scientific">Gnathostoma spinigerum</name>
    <dbReference type="NCBI Taxonomy" id="75299"/>
    <lineage>
        <taxon>Eukaryota</taxon>
        <taxon>Metazoa</taxon>
        <taxon>Ecdysozoa</taxon>
        <taxon>Nematoda</taxon>
        <taxon>Chromadorea</taxon>
        <taxon>Rhabditida</taxon>
        <taxon>Spirurina</taxon>
        <taxon>Gnathostomatomorpha</taxon>
        <taxon>Gnathostomatoidea</taxon>
        <taxon>Gnathostomatidae</taxon>
        <taxon>Gnathostoma</taxon>
    </lineage>
</organism>
<dbReference type="AlphaFoldDB" id="A0ABD6EIP1"/>
<keyword evidence="3" id="KW-0723">Serine/threonine-protein kinase</keyword>
<evidence type="ECO:0000256" key="6">
    <source>
        <dbReference type="ARBA" id="ARBA00022777"/>
    </source>
</evidence>